<keyword evidence="1" id="KW-0812">Transmembrane</keyword>
<feature type="transmembrane region" description="Helical" evidence="1">
    <location>
        <begin position="17"/>
        <end position="37"/>
    </location>
</feature>
<protein>
    <submittedName>
        <fullName evidence="2">Uncharacterized protein</fullName>
    </submittedName>
</protein>
<name>A0A9P1IXR8_9PELO</name>
<evidence type="ECO:0000313" key="2">
    <source>
        <dbReference type="EMBL" id="CAI5453182.1"/>
    </source>
</evidence>
<gene>
    <name evidence="2" type="ORF">CAMP_LOCUS15819</name>
</gene>
<sequence length="74" mass="8500">MYINATMYREFTNAEPIILILIILAGFLIFIALVLLINKAIRIQENEESAEAPHEIQMRNFDAIQPDSNSSDKY</sequence>
<comment type="caution">
    <text evidence="2">The sequence shown here is derived from an EMBL/GenBank/DDBJ whole genome shotgun (WGS) entry which is preliminary data.</text>
</comment>
<dbReference type="EMBL" id="CANHGI010000005">
    <property type="protein sequence ID" value="CAI5453182.1"/>
    <property type="molecule type" value="Genomic_DNA"/>
</dbReference>
<evidence type="ECO:0000313" key="3">
    <source>
        <dbReference type="Proteomes" id="UP001152747"/>
    </source>
</evidence>
<proteinExistence type="predicted"/>
<organism evidence="2 3">
    <name type="scientific">Caenorhabditis angaria</name>
    <dbReference type="NCBI Taxonomy" id="860376"/>
    <lineage>
        <taxon>Eukaryota</taxon>
        <taxon>Metazoa</taxon>
        <taxon>Ecdysozoa</taxon>
        <taxon>Nematoda</taxon>
        <taxon>Chromadorea</taxon>
        <taxon>Rhabditida</taxon>
        <taxon>Rhabditina</taxon>
        <taxon>Rhabditomorpha</taxon>
        <taxon>Rhabditoidea</taxon>
        <taxon>Rhabditidae</taxon>
        <taxon>Peloderinae</taxon>
        <taxon>Caenorhabditis</taxon>
    </lineage>
</organism>
<keyword evidence="1" id="KW-0472">Membrane</keyword>
<evidence type="ECO:0000256" key="1">
    <source>
        <dbReference type="SAM" id="Phobius"/>
    </source>
</evidence>
<dbReference type="AlphaFoldDB" id="A0A9P1IXR8"/>
<keyword evidence="1" id="KW-1133">Transmembrane helix</keyword>
<reference evidence="2" key="1">
    <citation type="submission" date="2022-11" db="EMBL/GenBank/DDBJ databases">
        <authorList>
            <person name="Kikuchi T."/>
        </authorList>
    </citation>
    <scope>NUCLEOTIDE SEQUENCE</scope>
    <source>
        <strain evidence="2">PS1010</strain>
    </source>
</reference>
<keyword evidence="3" id="KW-1185">Reference proteome</keyword>
<accession>A0A9P1IXR8</accession>
<dbReference type="Proteomes" id="UP001152747">
    <property type="component" value="Unassembled WGS sequence"/>
</dbReference>